<evidence type="ECO:0000313" key="8">
    <source>
        <dbReference type="Proteomes" id="UP001164743"/>
    </source>
</evidence>
<comment type="similarity">
    <text evidence="2">Belongs to the SNF5 family.</text>
</comment>
<dbReference type="EMBL" id="CP110421">
    <property type="protein sequence ID" value="WAQ80989.1"/>
    <property type="molecule type" value="Genomic_DNA"/>
</dbReference>
<feature type="compositionally biased region" description="Polar residues" evidence="6">
    <location>
        <begin position="66"/>
        <end position="76"/>
    </location>
</feature>
<feature type="region of interest" description="Disordered" evidence="6">
    <location>
        <begin position="1155"/>
        <end position="1260"/>
    </location>
</feature>
<keyword evidence="5" id="KW-0539">Nucleus</keyword>
<feature type="compositionally biased region" description="Polar residues" evidence="6">
    <location>
        <begin position="1303"/>
        <end position="1318"/>
    </location>
</feature>
<gene>
    <name evidence="7" type="ORF">PtA15_1A327</name>
</gene>
<keyword evidence="8" id="KW-1185">Reference proteome</keyword>
<feature type="compositionally biased region" description="Basic and acidic residues" evidence="6">
    <location>
        <begin position="972"/>
        <end position="988"/>
    </location>
</feature>
<keyword evidence="3" id="KW-0805">Transcription regulation</keyword>
<evidence type="ECO:0000256" key="1">
    <source>
        <dbReference type="ARBA" id="ARBA00004123"/>
    </source>
</evidence>
<evidence type="ECO:0000256" key="2">
    <source>
        <dbReference type="ARBA" id="ARBA00010239"/>
    </source>
</evidence>
<feature type="compositionally biased region" description="Polar residues" evidence="6">
    <location>
        <begin position="691"/>
        <end position="721"/>
    </location>
</feature>
<feature type="compositionally biased region" description="Basic and acidic residues" evidence="6">
    <location>
        <begin position="545"/>
        <end position="555"/>
    </location>
</feature>
<feature type="region of interest" description="Disordered" evidence="6">
    <location>
        <begin position="25"/>
        <end position="133"/>
    </location>
</feature>
<feature type="compositionally biased region" description="Polar residues" evidence="6">
    <location>
        <begin position="642"/>
        <end position="656"/>
    </location>
</feature>
<dbReference type="InterPro" id="IPR006939">
    <property type="entry name" value="SNF5"/>
</dbReference>
<reference evidence="7" key="1">
    <citation type="submission" date="2022-10" db="EMBL/GenBank/DDBJ databases">
        <title>Puccinia triticina Genome sequencing and assembly.</title>
        <authorList>
            <person name="Li C."/>
        </authorList>
    </citation>
    <scope>NUCLEOTIDE SEQUENCE</scope>
    <source>
        <strain evidence="7">Pt15</strain>
    </source>
</reference>
<feature type="compositionally biased region" description="Basic and acidic residues" evidence="6">
    <location>
        <begin position="1004"/>
        <end position="1031"/>
    </location>
</feature>
<feature type="region of interest" description="Disordered" evidence="6">
    <location>
        <begin position="824"/>
        <end position="1073"/>
    </location>
</feature>
<keyword evidence="4" id="KW-0804">Transcription</keyword>
<evidence type="ECO:0008006" key="9">
    <source>
        <dbReference type="Google" id="ProtNLM"/>
    </source>
</evidence>
<feature type="compositionally biased region" description="Basic and acidic residues" evidence="6">
    <location>
        <begin position="858"/>
        <end position="867"/>
    </location>
</feature>
<dbReference type="GeneID" id="77806238"/>
<name>A0ABY7C7N4_9BASI</name>
<feature type="region of interest" description="Disordered" evidence="6">
    <location>
        <begin position="1272"/>
        <end position="1534"/>
    </location>
</feature>
<feature type="compositionally biased region" description="Polar residues" evidence="6">
    <location>
        <begin position="907"/>
        <end position="926"/>
    </location>
</feature>
<feature type="compositionally biased region" description="Low complexity" evidence="6">
    <location>
        <begin position="871"/>
        <end position="883"/>
    </location>
</feature>
<feature type="compositionally biased region" description="Pro residues" evidence="6">
    <location>
        <begin position="1494"/>
        <end position="1504"/>
    </location>
</feature>
<feature type="compositionally biased region" description="Polar residues" evidence="6">
    <location>
        <begin position="832"/>
        <end position="841"/>
    </location>
</feature>
<evidence type="ECO:0000256" key="4">
    <source>
        <dbReference type="ARBA" id="ARBA00023163"/>
    </source>
</evidence>
<feature type="region of interest" description="Disordered" evidence="6">
    <location>
        <begin position="366"/>
        <end position="392"/>
    </location>
</feature>
<feature type="compositionally biased region" description="Polar residues" evidence="6">
    <location>
        <begin position="884"/>
        <end position="895"/>
    </location>
</feature>
<evidence type="ECO:0000313" key="7">
    <source>
        <dbReference type="EMBL" id="WAQ80989.1"/>
    </source>
</evidence>
<feature type="region of interest" description="Disordered" evidence="6">
    <location>
        <begin position="622"/>
        <end position="739"/>
    </location>
</feature>
<accession>A0ABY7C7N4</accession>
<evidence type="ECO:0000256" key="6">
    <source>
        <dbReference type="SAM" id="MobiDB-lite"/>
    </source>
</evidence>
<feature type="region of interest" description="Disordered" evidence="6">
    <location>
        <begin position="545"/>
        <end position="577"/>
    </location>
</feature>
<feature type="compositionally biased region" description="Polar residues" evidence="6">
    <location>
        <begin position="1168"/>
        <end position="1225"/>
    </location>
</feature>
<feature type="compositionally biased region" description="Polar residues" evidence="6">
    <location>
        <begin position="102"/>
        <end position="111"/>
    </location>
</feature>
<feature type="compositionally biased region" description="Low complexity" evidence="6">
    <location>
        <begin position="1469"/>
        <end position="1493"/>
    </location>
</feature>
<feature type="compositionally biased region" description="Basic residues" evidence="6">
    <location>
        <begin position="556"/>
        <end position="566"/>
    </location>
</feature>
<dbReference type="PANTHER" id="PTHR10019">
    <property type="entry name" value="SNF5"/>
    <property type="match status" value="1"/>
</dbReference>
<evidence type="ECO:0000256" key="3">
    <source>
        <dbReference type="ARBA" id="ARBA00023015"/>
    </source>
</evidence>
<feature type="compositionally biased region" description="Acidic residues" evidence="6">
    <location>
        <begin position="1364"/>
        <end position="1377"/>
    </location>
</feature>
<feature type="compositionally biased region" description="Polar residues" evidence="6">
    <location>
        <begin position="933"/>
        <end position="956"/>
    </location>
</feature>
<protein>
    <recommendedName>
        <fullName evidence="9">GATA-type domain-containing protein</fullName>
    </recommendedName>
</protein>
<comment type="subcellular location">
    <subcellularLocation>
        <location evidence="1">Nucleus</location>
    </subcellularLocation>
</comment>
<proteinExistence type="inferred from homology"/>
<dbReference type="RefSeq" id="XP_053016544.1">
    <property type="nucleotide sequence ID" value="XM_053165343.1"/>
</dbReference>
<dbReference type="Pfam" id="PF04855">
    <property type="entry name" value="SNF5"/>
    <property type="match status" value="1"/>
</dbReference>
<sequence length="1534" mass="167266">MHGFKKKSSSWLSGRPRCQAEEMLIQPRSALHRSSSAILAGPPELRSATPTFPSQHNGHRPASLATLESPSSTVSAHSPPKQNHLPPIIHSDQAFDHPQFPSPSSSRNPHSTKPADHHPASSSTIPHSPPKRVISDADRAAIFRWASKEQAHESATFHGRRQKRTIFASSYSEALDVTRSDWLGEAGHSHTRSSRFRLQLPIDADKAAATGKRKNRPRLKLTKHDLKLVSNTEEILVPIRLEIEIEHWKLRDTFTWNLKEPVVTPEQFAVHLCEDLILPIQHFSGPIVSAIKEQLEEYKLHENFEGHLASRLSVPPEEEEPTGADPGTSYLPPDHPQPTSDLQQQQKEEAWWAEWRQRIMAIDDQTELKPDLTTDLPRGPKRPKLDRPSLLPTATQSSIRSRLIDYNDQNFRPETAEAIPLSSDLRDDELRIPINLDIISGNIHLTDRFEWEISELNNSPEEFVEVYANDLGLGGEFKTAIAHSIREQIETYVKSLALVEHTNGYPVPNDELRYAFLQRVTDPIRTGQVDDFTPFLNLLNAEELDRQEKEHDREARRKRRQTRSRRGITLPDRESQRTVRSIVPIQGLKMVLPYQNENEDLIVPIQPVAEPFAIEESAVEIPEPSELPPKKHIPVSKEVQIPDSQLGTPNKATGSRVSRRLRGATADVAPAGTPPKTTESNPTVEKDDAPTPSNAGTPVPSASNKKTNNKADPSSNANASKKPTPAGSRTRGGGGGVNWESLGLHDPMVDGVWHCSNCGCPESIAVGRRKGMGGKDTLCGECGRYLHRYKRNRPTLYNTSADYHTSLKLEADKAKQAIADQEIVRKDKNKAENQNLPASLNSKKRKKDGRTGLLLKSEQLRRSEDRAGSVASSTKSAASRESSPVASVRSTTNGGSEKPVPKKRSRIQTSSEAPPPSTRAQKSISKTMIIDSPEQSNSPDSNSPTNARSQSTSTPQPTKPARVRSRRSSTKTAEKNKKGSAKNEDGPDRPAGSKSPPVMGTRQENQKKKEPRSKDSSEKTKNGSKTPEESQAKSVTHPGSRSGSISGSVGGGKSLRSEPRRSMTNGRVPPPISAALKFEPPAWMLAAREKIRADWPSDQVELIPRPKRDVLAPGQPPVIVGCDWRIKCMDCPGKLYTVGPGESFTNFDVHLKNRQHRQKVEDRLKGLKQQSQEISPTGSTHSQPGISPTASLNPQASSSTTLNAKQHPQLSPTDGSQHSQLSPTASFHRRDSHAGSQASPAEHNSYLNGHNSRRPSGASPIVFDSQYQHMMGERPASSYPDPVSFAEPARSPEDPGRPHSLPPITTTLAAAESATQDQADPPPGVNSEAPLEGPSAPPAPSSLDGVAIQENNDEAGPSQSSKADDDDEEEEEGEEEGQETRPAVSLHAHYPDPVLPSPIPAGAALPAKPIPGMPAFPSPPPPSISGPAAHHHLQAAPPRPGQLHHHHLPGMHYPHNGPQVLSGEGGPGSAPSSSAARAPSGLPGPAHAALPQPMWHPPPPPPSALPAANALPPHPQPHPHHTLVHPLPKKPTFE</sequence>
<feature type="compositionally biased region" description="Pro residues" evidence="6">
    <location>
        <begin position="1408"/>
        <end position="1424"/>
    </location>
</feature>
<dbReference type="Proteomes" id="UP001164743">
    <property type="component" value="Chromosome 1A"/>
</dbReference>
<evidence type="ECO:0000256" key="5">
    <source>
        <dbReference type="ARBA" id="ARBA00023242"/>
    </source>
</evidence>
<feature type="region of interest" description="Disordered" evidence="6">
    <location>
        <begin position="310"/>
        <end position="347"/>
    </location>
</feature>
<organism evidence="7 8">
    <name type="scientific">Puccinia triticina</name>
    <dbReference type="NCBI Taxonomy" id="208348"/>
    <lineage>
        <taxon>Eukaryota</taxon>
        <taxon>Fungi</taxon>
        <taxon>Dikarya</taxon>
        <taxon>Basidiomycota</taxon>
        <taxon>Pucciniomycotina</taxon>
        <taxon>Pucciniomycetes</taxon>
        <taxon>Pucciniales</taxon>
        <taxon>Pucciniaceae</taxon>
        <taxon>Puccinia</taxon>
    </lineage>
</organism>